<dbReference type="Proteomes" id="UP000077748">
    <property type="component" value="Chromosome"/>
</dbReference>
<proteinExistence type="inferred from homology"/>
<dbReference type="Pfam" id="PF02771">
    <property type="entry name" value="Acyl-CoA_dh_N"/>
    <property type="match status" value="1"/>
</dbReference>
<keyword evidence="6 7" id="KW-0560">Oxidoreductase</keyword>
<evidence type="ECO:0000313" key="13">
    <source>
        <dbReference type="Proteomes" id="UP000077748"/>
    </source>
</evidence>
<feature type="region of interest" description="Disordered" evidence="8">
    <location>
        <begin position="386"/>
        <end position="406"/>
    </location>
</feature>
<feature type="domain" description="Acyl-CoA dehydrogenase/oxidase C-terminal" evidence="9">
    <location>
        <begin position="234"/>
        <end position="383"/>
    </location>
</feature>
<name>A0A1A9KBN2_9PSED</name>
<dbReference type="InterPro" id="IPR009100">
    <property type="entry name" value="AcylCoA_DH/oxidase_NM_dom_sf"/>
</dbReference>
<dbReference type="GO" id="GO:0003995">
    <property type="term" value="F:acyl-CoA dehydrogenase activity"/>
    <property type="evidence" value="ECO:0007669"/>
    <property type="project" value="TreeGrafter"/>
</dbReference>
<evidence type="ECO:0000256" key="3">
    <source>
        <dbReference type="ARBA" id="ARBA00011738"/>
    </source>
</evidence>
<dbReference type="GO" id="GO:0050660">
    <property type="term" value="F:flavin adenine dinucleotide binding"/>
    <property type="evidence" value="ECO:0007669"/>
    <property type="project" value="InterPro"/>
</dbReference>
<dbReference type="InterPro" id="IPR037069">
    <property type="entry name" value="AcylCoA_DH/ox_N_sf"/>
</dbReference>
<dbReference type="CDD" id="cd00567">
    <property type="entry name" value="ACAD"/>
    <property type="match status" value="1"/>
</dbReference>
<dbReference type="SUPFAM" id="SSF56645">
    <property type="entry name" value="Acyl-CoA dehydrogenase NM domain-like"/>
    <property type="match status" value="1"/>
</dbReference>
<evidence type="ECO:0000256" key="4">
    <source>
        <dbReference type="ARBA" id="ARBA00022630"/>
    </source>
</evidence>
<dbReference type="SUPFAM" id="SSF47203">
    <property type="entry name" value="Acyl-CoA dehydrogenase C-terminal domain-like"/>
    <property type="match status" value="1"/>
</dbReference>
<accession>A0A1A9KBN2</accession>
<dbReference type="Gene3D" id="1.10.540.10">
    <property type="entry name" value="Acyl-CoA dehydrogenase/oxidase, N-terminal domain"/>
    <property type="match status" value="1"/>
</dbReference>
<dbReference type="InterPro" id="IPR013786">
    <property type="entry name" value="AcylCoA_DH/ox_N"/>
</dbReference>
<feature type="domain" description="Acyl-CoA oxidase/dehydrogenase middle" evidence="10">
    <location>
        <begin position="128"/>
        <end position="222"/>
    </location>
</feature>
<evidence type="ECO:0000256" key="7">
    <source>
        <dbReference type="RuleBase" id="RU362125"/>
    </source>
</evidence>
<reference evidence="12 13" key="1">
    <citation type="submission" date="2016-05" db="EMBL/GenBank/DDBJ databases">
        <title>Genome Sequence of Pseudomonas citronellolis Strain SJTE-3, an Estrogens and Persistent Organic Pollutants degradation strain.</title>
        <authorList>
            <person name="Liang R."/>
        </authorList>
    </citation>
    <scope>NUCLEOTIDE SEQUENCE [LARGE SCALE GENOMIC DNA]</scope>
    <source>
        <strain evidence="12 13">SJTE-3</strain>
    </source>
</reference>
<evidence type="ECO:0000259" key="10">
    <source>
        <dbReference type="Pfam" id="PF02770"/>
    </source>
</evidence>
<dbReference type="AlphaFoldDB" id="A0A1A9KBN2"/>
<dbReference type="Gene3D" id="1.20.140.10">
    <property type="entry name" value="Butyryl-CoA Dehydrogenase, subunit A, domain 3"/>
    <property type="match status" value="1"/>
</dbReference>
<keyword evidence="5 7" id="KW-0274">FAD</keyword>
<dbReference type="Pfam" id="PF00441">
    <property type="entry name" value="Acyl-CoA_dh_1"/>
    <property type="match status" value="1"/>
</dbReference>
<evidence type="ECO:0000256" key="2">
    <source>
        <dbReference type="ARBA" id="ARBA00009347"/>
    </source>
</evidence>
<dbReference type="GO" id="GO:0033539">
    <property type="term" value="P:fatty acid beta-oxidation using acyl-CoA dehydrogenase"/>
    <property type="evidence" value="ECO:0007669"/>
    <property type="project" value="TreeGrafter"/>
</dbReference>
<comment type="cofactor">
    <cofactor evidence="1 7">
        <name>FAD</name>
        <dbReference type="ChEBI" id="CHEBI:57692"/>
    </cofactor>
</comment>
<sequence>MNDVVTAESPVMALARRVRQFVDEQILPHETRLAAENDEAKALTRELSTLARASGVFGIFYPLEHDGRLASLVDYIQVAEQEGRSEYAPGILGADATLDAYMLKRHASPAVKERFLQPLVRGEAISSYAMSEPESIGSIPATMTCRAELRDGCWHVNGRKWFICRSQVANFATVVARTAEGPVTQSLSMIVVPTETPGFEVVRPLSLLGRWQGQAELAFNNVQLPQDHVLGLPGQGIALMQERLGLGRLLRSAHWLGQAQRCFDLMCQRIHSPKGQLARLADKQLARARVYKVYRSIAAARGLVLDAASKFDAGISNSIEVNLAKLAASDAVSEAADSAIQIMGAEGLGDGTPLSGIYRGAKTTHILDGADDALISTIGRQLLTATAPGTPFDPSSPSLHLSKASE</sequence>
<dbReference type="RefSeq" id="WP_064582927.1">
    <property type="nucleotide sequence ID" value="NZ_CP015878.1"/>
</dbReference>
<protein>
    <submittedName>
        <fullName evidence="12">Acyl-CoA dehydrogenase</fullName>
    </submittedName>
</protein>
<keyword evidence="4 7" id="KW-0285">Flavoprotein</keyword>
<dbReference type="InterPro" id="IPR006091">
    <property type="entry name" value="Acyl-CoA_Oxase/DH_mid-dom"/>
</dbReference>
<comment type="subunit">
    <text evidence="3">Homodimer.</text>
</comment>
<dbReference type="PANTHER" id="PTHR48083:SF13">
    <property type="entry name" value="ACYL-COA DEHYDROGENASE FAMILY MEMBER 11"/>
    <property type="match status" value="1"/>
</dbReference>
<dbReference type="InterPro" id="IPR046373">
    <property type="entry name" value="Acyl-CoA_Oxase/DH_mid-dom_sf"/>
</dbReference>
<dbReference type="InterPro" id="IPR009075">
    <property type="entry name" value="AcylCo_DH/oxidase_C"/>
</dbReference>
<evidence type="ECO:0000259" key="9">
    <source>
        <dbReference type="Pfam" id="PF00441"/>
    </source>
</evidence>
<evidence type="ECO:0000256" key="6">
    <source>
        <dbReference type="ARBA" id="ARBA00023002"/>
    </source>
</evidence>
<feature type="domain" description="Acyl-CoA dehydrogenase/oxidase N-terminal" evidence="11">
    <location>
        <begin position="13"/>
        <end position="123"/>
    </location>
</feature>
<dbReference type="InterPro" id="IPR050741">
    <property type="entry name" value="Acyl-CoA_dehydrogenase"/>
</dbReference>
<evidence type="ECO:0000256" key="8">
    <source>
        <dbReference type="SAM" id="MobiDB-lite"/>
    </source>
</evidence>
<evidence type="ECO:0000256" key="5">
    <source>
        <dbReference type="ARBA" id="ARBA00022827"/>
    </source>
</evidence>
<evidence type="ECO:0000259" key="11">
    <source>
        <dbReference type="Pfam" id="PF02771"/>
    </source>
</evidence>
<dbReference type="GO" id="GO:0005737">
    <property type="term" value="C:cytoplasm"/>
    <property type="evidence" value="ECO:0007669"/>
    <property type="project" value="TreeGrafter"/>
</dbReference>
<gene>
    <name evidence="12" type="ORF">A9C11_13555</name>
</gene>
<dbReference type="Gene3D" id="2.40.110.10">
    <property type="entry name" value="Butyryl-CoA Dehydrogenase, subunit A, domain 2"/>
    <property type="match status" value="1"/>
</dbReference>
<dbReference type="PANTHER" id="PTHR48083">
    <property type="entry name" value="MEDIUM-CHAIN SPECIFIC ACYL-COA DEHYDROGENASE, MITOCHONDRIAL-RELATED"/>
    <property type="match status" value="1"/>
</dbReference>
<organism evidence="12 13">
    <name type="scientific">Pseudomonas citronellolis</name>
    <dbReference type="NCBI Taxonomy" id="53408"/>
    <lineage>
        <taxon>Bacteria</taxon>
        <taxon>Pseudomonadati</taxon>
        <taxon>Pseudomonadota</taxon>
        <taxon>Gammaproteobacteria</taxon>
        <taxon>Pseudomonadales</taxon>
        <taxon>Pseudomonadaceae</taxon>
        <taxon>Pseudomonas</taxon>
    </lineage>
</organism>
<evidence type="ECO:0000313" key="12">
    <source>
        <dbReference type="EMBL" id="ANI14955.1"/>
    </source>
</evidence>
<dbReference type="InterPro" id="IPR036250">
    <property type="entry name" value="AcylCo_DH-like_C"/>
</dbReference>
<dbReference type="Pfam" id="PF02770">
    <property type="entry name" value="Acyl-CoA_dh_M"/>
    <property type="match status" value="1"/>
</dbReference>
<dbReference type="EMBL" id="CP015878">
    <property type="protein sequence ID" value="ANI14955.1"/>
    <property type="molecule type" value="Genomic_DNA"/>
</dbReference>
<comment type="similarity">
    <text evidence="2 7">Belongs to the acyl-CoA dehydrogenase family.</text>
</comment>
<evidence type="ECO:0000256" key="1">
    <source>
        <dbReference type="ARBA" id="ARBA00001974"/>
    </source>
</evidence>